<feature type="binding site" evidence="18">
    <location>
        <position position="69"/>
    </location>
    <ligand>
        <name>Mg(2+)</name>
        <dbReference type="ChEBI" id="CHEBI:18420"/>
    </ligand>
</feature>
<evidence type="ECO:0000256" key="3">
    <source>
        <dbReference type="ARBA" id="ARBA00022457"/>
    </source>
</evidence>
<comment type="cofactor">
    <cofactor evidence="1 18">
        <name>Mg(2+)</name>
        <dbReference type="ChEBI" id="CHEBI:18420"/>
    </cofactor>
</comment>
<gene>
    <name evidence="21" type="ORF">SAMN02583745_00228</name>
</gene>
<feature type="binding site" evidence="17">
    <location>
        <position position="35"/>
    </location>
    <ligand>
        <name>8-oxo-dGTP</name>
        <dbReference type="ChEBI" id="CHEBI:77896"/>
    </ligand>
</feature>
<evidence type="ECO:0000313" key="21">
    <source>
        <dbReference type="EMBL" id="SES67575.1"/>
    </source>
</evidence>
<evidence type="ECO:0000259" key="20">
    <source>
        <dbReference type="PROSITE" id="PS51462"/>
    </source>
</evidence>
<dbReference type="Pfam" id="PF00293">
    <property type="entry name" value="NUDIX"/>
    <property type="match status" value="1"/>
</dbReference>
<dbReference type="GO" id="GO:0006281">
    <property type="term" value="P:DNA repair"/>
    <property type="evidence" value="ECO:0007669"/>
    <property type="project" value="UniProtKB-KW"/>
</dbReference>
<dbReference type="GO" id="GO:0044716">
    <property type="term" value="F:8-oxo-GDP phosphatase activity"/>
    <property type="evidence" value="ECO:0007669"/>
    <property type="project" value="TreeGrafter"/>
</dbReference>
<evidence type="ECO:0000256" key="12">
    <source>
        <dbReference type="ARBA" id="ARBA00038905"/>
    </source>
</evidence>
<evidence type="ECO:0000256" key="6">
    <source>
        <dbReference type="ARBA" id="ARBA00022763"/>
    </source>
</evidence>
<evidence type="ECO:0000256" key="9">
    <source>
        <dbReference type="ARBA" id="ARBA00023204"/>
    </source>
</evidence>
<dbReference type="InterPro" id="IPR003561">
    <property type="entry name" value="Mutator_MutT"/>
</dbReference>
<evidence type="ECO:0000256" key="8">
    <source>
        <dbReference type="ARBA" id="ARBA00022842"/>
    </source>
</evidence>
<dbReference type="PANTHER" id="PTHR47707">
    <property type="entry name" value="8-OXO-DGTP DIPHOSPHATASE"/>
    <property type="match status" value="1"/>
</dbReference>
<dbReference type="InterPro" id="IPR000086">
    <property type="entry name" value="NUDIX_hydrolase_dom"/>
</dbReference>
<dbReference type="SUPFAM" id="SSF55811">
    <property type="entry name" value="Nudix"/>
    <property type="match status" value="1"/>
</dbReference>
<comment type="catalytic activity">
    <reaction evidence="10">
        <text>8-oxo-dGTP + H2O = 8-oxo-dGMP + diphosphate + H(+)</text>
        <dbReference type="Rhea" id="RHEA:31575"/>
        <dbReference type="ChEBI" id="CHEBI:15377"/>
        <dbReference type="ChEBI" id="CHEBI:15378"/>
        <dbReference type="ChEBI" id="CHEBI:33019"/>
        <dbReference type="ChEBI" id="CHEBI:63224"/>
        <dbReference type="ChEBI" id="CHEBI:77896"/>
        <dbReference type="EC" id="3.6.1.55"/>
    </reaction>
</comment>
<dbReference type="Gene3D" id="3.90.79.10">
    <property type="entry name" value="Nucleoside Triphosphate Pyrophosphohydrolase"/>
    <property type="match status" value="1"/>
</dbReference>
<dbReference type="InterPro" id="IPR047127">
    <property type="entry name" value="MutT-like"/>
</dbReference>
<dbReference type="GO" id="GO:0035539">
    <property type="term" value="F:8-oxo-7,8-dihydrodeoxyguanosine triphosphate pyrophosphatase activity"/>
    <property type="evidence" value="ECO:0007669"/>
    <property type="project" value="UniProtKB-EC"/>
</dbReference>
<feature type="binding site" evidence="17">
    <location>
        <position position="132"/>
    </location>
    <ligand>
        <name>8-oxo-dGTP</name>
        <dbReference type="ChEBI" id="CHEBI:77896"/>
    </ligand>
</feature>
<keyword evidence="9" id="KW-0234">DNA repair</keyword>
<dbReference type="GO" id="GO:0044715">
    <property type="term" value="F:8-oxo-dGDP phosphatase activity"/>
    <property type="evidence" value="ECO:0007669"/>
    <property type="project" value="TreeGrafter"/>
</dbReference>
<dbReference type="Proteomes" id="UP000242642">
    <property type="component" value="Unassembled WGS sequence"/>
</dbReference>
<dbReference type="GO" id="GO:0008413">
    <property type="term" value="F:8-oxo-7,8-dihydroguanosine triphosphate pyrophosphatase activity"/>
    <property type="evidence" value="ECO:0007669"/>
    <property type="project" value="InterPro"/>
</dbReference>
<organism evidence="21 22">
    <name type="scientific">Thorsellia anophelis DSM 18579</name>
    <dbReference type="NCBI Taxonomy" id="1123402"/>
    <lineage>
        <taxon>Bacteria</taxon>
        <taxon>Pseudomonadati</taxon>
        <taxon>Pseudomonadota</taxon>
        <taxon>Gammaproteobacteria</taxon>
        <taxon>Enterobacterales</taxon>
        <taxon>Thorselliaceae</taxon>
        <taxon>Thorsellia</taxon>
    </lineage>
</organism>
<dbReference type="AlphaFoldDB" id="A0A1H9YEY3"/>
<keyword evidence="7 19" id="KW-0378">Hydrolase</keyword>
<dbReference type="InterPro" id="IPR015797">
    <property type="entry name" value="NUDIX_hydrolase-like_dom_sf"/>
</dbReference>
<evidence type="ECO:0000256" key="10">
    <source>
        <dbReference type="ARBA" id="ARBA00035861"/>
    </source>
</evidence>
<feature type="domain" description="Nudix hydrolase" evidence="20">
    <location>
        <begin position="15"/>
        <end position="141"/>
    </location>
</feature>
<dbReference type="InterPro" id="IPR020476">
    <property type="entry name" value="Nudix_hydrolase"/>
</dbReference>
<proteinExistence type="inferred from homology"/>
<evidence type="ECO:0000256" key="5">
    <source>
        <dbReference type="ARBA" id="ARBA00022723"/>
    </source>
</evidence>
<comment type="similarity">
    <text evidence="2 19">Belongs to the Nudix hydrolase family.</text>
</comment>
<name>A0A1H9YEY3_9GAMM</name>
<dbReference type="CDD" id="cd03425">
    <property type="entry name" value="NUDIX_MutT_NudA_like"/>
    <property type="match status" value="1"/>
</dbReference>
<keyword evidence="6" id="KW-0227">DNA damage</keyword>
<evidence type="ECO:0000256" key="2">
    <source>
        <dbReference type="ARBA" id="ARBA00005582"/>
    </source>
</evidence>
<evidence type="ECO:0000256" key="19">
    <source>
        <dbReference type="RuleBase" id="RU003476"/>
    </source>
</evidence>
<evidence type="ECO:0000256" key="11">
    <source>
        <dbReference type="ARBA" id="ARBA00036904"/>
    </source>
</evidence>
<keyword evidence="4" id="KW-0235">DNA replication</keyword>
<reference evidence="22" key="1">
    <citation type="submission" date="2016-10" db="EMBL/GenBank/DDBJ databases">
        <authorList>
            <person name="Varghese N."/>
            <person name="Submissions S."/>
        </authorList>
    </citation>
    <scope>NUCLEOTIDE SEQUENCE [LARGE SCALE GENOMIC DNA]</scope>
    <source>
        <strain evidence="22">DSM 18579</strain>
    </source>
</reference>
<evidence type="ECO:0000313" key="22">
    <source>
        <dbReference type="Proteomes" id="UP000242642"/>
    </source>
</evidence>
<evidence type="ECO:0000256" key="13">
    <source>
        <dbReference type="ARBA" id="ARBA00040794"/>
    </source>
</evidence>
<dbReference type="PRINTS" id="PR00502">
    <property type="entry name" value="NUDIXFAMILY"/>
</dbReference>
<feature type="binding site" evidence="17">
    <location>
        <begin position="46"/>
        <end position="49"/>
    </location>
    <ligand>
        <name>8-oxo-dGTP</name>
        <dbReference type="ChEBI" id="CHEBI:77896"/>
    </ligand>
</feature>
<evidence type="ECO:0000256" key="14">
    <source>
        <dbReference type="ARBA" id="ARBA00041592"/>
    </source>
</evidence>
<evidence type="ECO:0000256" key="7">
    <source>
        <dbReference type="ARBA" id="ARBA00022801"/>
    </source>
</evidence>
<keyword evidence="22" id="KW-1185">Reference proteome</keyword>
<dbReference type="STRING" id="1123402.SAMN02583745_00228"/>
<dbReference type="GO" id="GO:0046872">
    <property type="term" value="F:metal ion binding"/>
    <property type="evidence" value="ECO:0007669"/>
    <property type="project" value="UniProtKB-KW"/>
</dbReference>
<dbReference type="InterPro" id="IPR020084">
    <property type="entry name" value="NUDIX_hydrolase_CS"/>
</dbReference>
<keyword evidence="3" id="KW-0515">Mutator protein</keyword>
<sequence>MADILSDMNRHLNNEQNIAIGIIINTNNDIFVAIRPDGKSYAGLFEFPGGKVEADEDIQDALRRELMEEVGIYATKIEDFSVEKSVVSESLCLILHFFLVTAWEGEPFGKEGQTTQWIAANTLIPDMFPPANQDVILKLQSDIIHLNKNNQ</sequence>
<keyword evidence="8 18" id="KW-0460">Magnesium</keyword>
<evidence type="ECO:0000256" key="17">
    <source>
        <dbReference type="PIRSR" id="PIRSR603561-1"/>
    </source>
</evidence>
<dbReference type="GO" id="GO:0006260">
    <property type="term" value="P:DNA replication"/>
    <property type="evidence" value="ECO:0007669"/>
    <property type="project" value="UniProtKB-KW"/>
</dbReference>
<dbReference type="NCBIfam" id="TIGR00586">
    <property type="entry name" value="mutt"/>
    <property type="match status" value="1"/>
</dbReference>
<dbReference type="EMBL" id="FOHV01000001">
    <property type="protein sequence ID" value="SES67575.1"/>
    <property type="molecule type" value="Genomic_DNA"/>
</dbReference>
<dbReference type="EC" id="3.6.1.55" evidence="12"/>
<dbReference type="PROSITE" id="PS00893">
    <property type="entry name" value="NUDIX_BOX"/>
    <property type="match status" value="1"/>
</dbReference>
<protein>
    <recommendedName>
        <fullName evidence="13">8-oxo-dGTP diphosphatase</fullName>
        <ecNumber evidence="12">3.6.1.55</ecNumber>
    </recommendedName>
    <alternativeName>
        <fullName evidence="16">7,8-dihydro-8-oxoguanine-triphosphatase</fullName>
    </alternativeName>
    <alternativeName>
        <fullName evidence="15">Mutator protein MutT</fullName>
    </alternativeName>
    <alternativeName>
        <fullName evidence="14">dGTP pyrophosphohydrolase</fullName>
    </alternativeName>
</protein>
<dbReference type="RefSeq" id="WP_245710988.1">
    <property type="nucleotide sequence ID" value="NZ_FOHV01000001.1"/>
</dbReference>
<dbReference type="PROSITE" id="PS51462">
    <property type="entry name" value="NUDIX"/>
    <property type="match status" value="1"/>
</dbReference>
<evidence type="ECO:0000256" key="4">
    <source>
        <dbReference type="ARBA" id="ARBA00022705"/>
    </source>
</evidence>
<dbReference type="PANTHER" id="PTHR47707:SF1">
    <property type="entry name" value="NUDIX HYDROLASE FAMILY PROTEIN"/>
    <property type="match status" value="1"/>
</dbReference>
<keyword evidence="5 18" id="KW-0479">Metal-binding</keyword>
<evidence type="ECO:0000256" key="15">
    <source>
        <dbReference type="ARBA" id="ARBA00041979"/>
    </source>
</evidence>
<comment type="catalytic activity">
    <reaction evidence="11">
        <text>8-oxo-GTP + H2O = 8-oxo-GMP + diphosphate + H(+)</text>
        <dbReference type="Rhea" id="RHEA:67616"/>
        <dbReference type="ChEBI" id="CHEBI:15377"/>
        <dbReference type="ChEBI" id="CHEBI:15378"/>
        <dbReference type="ChEBI" id="CHEBI:33019"/>
        <dbReference type="ChEBI" id="CHEBI:143553"/>
        <dbReference type="ChEBI" id="CHEBI:145694"/>
    </reaction>
</comment>
<accession>A0A1H9YEY3</accession>
<evidence type="ECO:0000256" key="18">
    <source>
        <dbReference type="PIRSR" id="PIRSR603561-2"/>
    </source>
</evidence>
<evidence type="ECO:0000256" key="1">
    <source>
        <dbReference type="ARBA" id="ARBA00001946"/>
    </source>
</evidence>
<feature type="binding site" evidence="18">
    <location>
        <position position="49"/>
    </location>
    <ligand>
        <name>Mg(2+)</name>
        <dbReference type="ChEBI" id="CHEBI:18420"/>
    </ligand>
</feature>
<evidence type="ECO:0000256" key="16">
    <source>
        <dbReference type="ARBA" id="ARBA00042798"/>
    </source>
</evidence>